<evidence type="ECO:0000256" key="4">
    <source>
        <dbReference type="ARBA" id="ARBA00022679"/>
    </source>
</evidence>
<name>A0A0U3TJ10_9ACTN</name>
<evidence type="ECO:0000256" key="5">
    <source>
        <dbReference type="ARBA" id="ARBA00022691"/>
    </source>
</evidence>
<feature type="binding site" evidence="7">
    <location>
        <begin position="227"/>
        <end position="230"/>
    </location>
    <ligand>
        <name>substrate</name>
    </ligand>
</feature>
<dbReference type="KEGG" id="aer:AERYTH_12970"/>
<feature type="region of interest" description="Disordered" evidence="8">
    <location>
        <begin position="1"/>
        <end position="39"/>
    </location>
</feature>
<evidence type="ECO:0000256" key="8">
    <source>
        <dbReference type="SAM" id="MobiDB-lite"/>
    </source>
</evidence>
<feature type="binding site" evidence="7">
    <location>
        <position position="163"/>
    </location>
    <ligand>
        <name>substrate</name>
    </ligand>
</feature>
<dbReference type="CDD" id="cd02440">
    <property type="entry name" value="AdoMet_MTases"/>
    <property type="match status" value="1"/>
</dbReference>
<comment type="pathway">
    <text evidence="7">tRNA modification; N(7)-methylguanine-tRNA biosynthesis.</text>
</comment>
<keyword evidence="4 7" id="KW-0808">Transferase</keyword>
<evidence type="ECO:0000256" key="2">
    <source>
        <dbReference type="ARBA" id="ARBA00003015"/>
    </source>
</evidence>
<dbReference type="Pfam" id="PF02390">
    <property type="entry name" value="Methyltransf_4"/>
    <property type="match status" value="1"/>
</dbReference>
<keyword evidence="5 7" id="KW-0949">S-adenosyl-L-methionine</keyword>
<proteinExistence type="inferred from homology"/>
<dbReference type="GO" id="GO:0043527">
    <property type="term" value="C:tRNA methyltransferase complex"/>
    <property type="evidence" value="ECO:0007669"/>
    <property type="project" value="TreeGrafter"/>
</dbReference>
<comment type="function">
    <text evidence="2 7">Catalyzes the formation of N(7)-methylguanine at position 46 (m7G46) in tRNA.</text>
</comment>
<dbReference type="InterPro" id="IPR003358">
    <property type="entry name" value="tRNA_(Gua-N-7)_MeTrfase_Trmb"/>
</dbReference>
<dbReference type="EMBL" id="CP011502">
    <property type="protein sequence ID" value="ALX05543.1"/>
    <property type="molecule type" value="Genomic_DNA"/>
</dbReference>
<dbReference type="UniPathway" id="UPA00989"/>
<dbReference type="Proteomes" id="UP000067689">
    <property type="component" value="Chromosome"/>
</dbReference>
<feature type="binding site" evidence="7">
    <location>
        <position position="159"/>
    </location>
    <ligand>
        <name>S-adenosyl-L-methionine</name>
        <dbReference type="ChEBI" id="CHEBI:59789"/>
    </ligand>
</feature>
<evidence type="ECO:0000313" key="9">
    <source>
        <dbReference type="EMBL" id="ALX05543.1"/>
    </source>
</evidence>
<protein>
    <recommendedName>
        <fullName evidence="7">tRNA (guanine-N(7)-)-methyltransferase</fullName>
        <ecNumber evidence="7">2.1.1.33</ecNumber>
    </recommendedName>
    <alternativeName>
        <fullName evidence="7">tRNA (guanine(46)-N(7))-methyltransferase</fullName>
    </alternativeName>
    <alternativeName>
        <fullName evidence="7">tRNA(m7G46)-methyltransferase</fullName>
    </alternativeName>
</protein>
<dbReference type="PATRIC" id="fig|2041.4.peg.2706"/>
<dbReference type="SUPFAM" id="SSF53335">
    <property type="entry name" value="S-adenosyl-L-methionine-dependent methyltransferases"/>
    <property type="match status" value="1"/>
</dbReference>
<dbReference type="NCBIfam" id="TIGR00091">
    <property type="entry name" value="tRNA (guanosine(46)-N7)-methyltransferase TrmB"/>
    <property type="match status" value="1"/>
</dbReference>
<evidence type="ECO:0000256" key="1">
    <source>
        <dbReference type="ARBA" id="ARBA00000142"/>
    </source>
</evidence>
<comment type="caution">
    <text evidence="7">Lacks conserved residue(s) required for the propagation of feature annotation.</text>
</comment>
<dbReference type="PROSITE" id="PS51625">
    <property type="entry name" value="SAM_MT_TRMB"/>
    <property type="match status" value="1"/>
</dbReference>
<dbReference type="HAMAP" id="MF_01057">
    <property type="entry name" value="tRNA_methyltr_TrmB"/>
    <property type="match status" value="1"/>
</dbReference>
<evidence type="ECO:0000256" key="7">
    <source>
        <dbReference type="HAMAP-Rule" id="MF_01057"/>
    </source>
</evidence>
<comment type="similarity">
    <text evidence="7">Belongs to the class I-like SAM-binding methyltransferase superfamily. TrmB family.</text>
</comment>
<sequence>MPDAADLPQDPATSADEAPRYRREPVSFTRRGGRLTEKQQAAWDQLAEAYVLDVPRAGPSTSVDPDWRIDPASTFGRDAPLVVEIGSGRGENVVAAAERHPDWNFLALEVWAPGVAQTLVQARATGVTNVRLAVANATETLATALEPGSVHELWTWFPDPWHKKRHHKRRLVTVPFTELVARVLEPEGTWRLATDWADYGEQMAEVVAESPHVEGGPVERFEGRVLTKFEQKGLAKGRVIHDLAARPTR</sequence>
<dbReference type="InterPro" id="IPR055361">
    <property type="entry name" value="tRNA_methyltr_TrmB_bact"/>
</dbReference>
<evidence type="ECO:0000256" key="6">
    <source>
        <dbReference type="ARBA" id="ARBA00022694"/>
    </source>
</evidence>
<dbReference type="Gene3D" id="3.40.50.150">
    <property type="entry name" value="Vaccinia Virus protein VP39"/>
    <property type="match status" value="1"/>
</dbReference>
<keyword evidence="6 7" id="KW-0819">tRNA processing</keyword>
<evidence type="ECO:0000313" key="10">
    <source>
        <dbReference type="Proteomes" id="UP000067689"/>
    </source>
</evidence>
<dbReference type="RefSeq" id="WP_067859446.1">
    <property type="nucleotide sequence ID" value="NZ_CP011502.1"/>
</dbReference>
<feature type="binding site" evidence="7">
    <location>
        <position position="109"/>
    </location>
    <ligand>
        <name>S-adenosyl-L-methionine</name>
        <dbReference type="ChEBI" id="CHEBI:59789"/>
    </ligand>
</feature>
<comment type="catalytic activity">
    <reaction evidence="1 7">
        <text>guanosine(46) in tRNA + S-adenosyl-L-methionine = N(7)-methylguanosine(46) in tRNA + S-adenosyl-L-homocysteine</text>
        <dbReference type="Rhea" id="RHEA:42708"/>
        <dbReference type="Rhea" id="RHEA-COMP:10188"/>
        <dbReference type="Rhea" id="RHEA-COMP:10189"/>
        <dbReference type="ChEBI" id="CHEBI:57856"/>
        <dbReference type="ChEBI" id="CHEBI:59789"/>
        <dbReference type="ChEBI" id="CHEBI:74269"/>
        <dbReference type="ChEBI" id="CHEBI:74480"/>
        <dbReference type="EC" id="2.1.1.33"/>
    </reaction>
</comment>
<dbReference type="PANTHER" id="PTHR23417">
    <property type="entry name" value="3-DEOXY-D-MANNO-OCTULOSONIC-ACID TRANSFERASE/TRNA GUANINE-N 7 - -METHYLTRANSFERASE"/>
    <property type="match status" value="1"/>
</dbReference>
<feature type="binding site" evidence="7">
    <location>
        <position position="195"/>
    </location>
    <ligand>
        <name>substrate</name>
    </ligand>
</feature>
<dbReference type="STRING" id="2041.AERYTH_12970"/>
<keyword evidence="3 7" id="KW-0489">Methyltransferase</keyword>
<dbReference type="PANTHER" id="PTHR23417:SF14">
    <property type="entry name" value="PENTACOTRIPEPTIDE-REPEAT REGION OF PRORP DOMAIN-CONTAINING PROTEIN"/>
    <property type="match status" value="1"/>
</dbReference>
<feature type="binding site" evidence="7">
    <location>
        <position position="136"/>
    </location>
    <ligand>
        <name>S-adenosyl-L-methionine</name>
        <dbReference type="ChEBI" id="CHEBI:59789"/>
    </ligand>
</feature>
<dbReference type="AlphaFoldDB" id="A0A0U3TJ10"/>
<dbReference type="InterPro" id="IPR029063">
    <property type="entry name" value="SAM-dependent_MTases_sf"/>
</dbReference>
<dbReference type="OrthoDB" id="9802090at2"/>
<evidence type="ECO:0000256" key="3">
    <source>
        <dbReference type="ARBA" id="ARBA00022603"/>
    </source>
</evidence>
<gene>
    <name evidence="7" type="primary">trmB</name>
    <name evidence="9" type="ORF">AERYTH_12970</name>
</gene>
<feature type="binding site" evidence="7">
    <location>
        <position position="84"/>
    </location>
    <ligand>
        <name>S-adenosyl-L-methionine</name>
        <dbReference type="ChEBI" id="CHEBI:59789"/>
    </ligand>
</feature>
<reference evidence="9 10" key="1">
    <citation type="journal article" date="1991" name="Int. J. Syst. Bacteriol.">
        <title>Description of the erythromycin-producing bacterium Arthrobacter sp. strain NRRL B-3381 as Aeromicrobium erythreum gen. nov., sp. nov.</title>
        <authorList>
            <person name="Miller E.S."/>
            <person name="Woese C.R."/>
            <person name="Brenner S."/>
        </authorList>
    </citation>
    <scope>NUCLEOTIDE SEQUENCE [LARGE SCALE GENOMIC DNA]</scope>
    <source>
        <strain evidence="9 10">AR18</strain>
    </source>
</reference>
<accession>A0A0U3TJ10</accession>
<dbReference type="GO" id="GO:0008176">
    <property type="term" value="F:tRNA (guanine(46)-N7)-methyltransferase activity"/>
    <property type="evidence" value="ECO:0007669"/>
    <property type="project" value="UniProtKB-UniRule"/>
</dbReference>
<organism evidence="9 10">
    <name type="scientific">Aeromicrobium erythreum</name>
    <dbReference type="NCBI Taxonomy" id="2041"/>
    <lineage>
        <taxon>Bacteria</taxon>
        <taxon>Bacillati</taxon>
        <taxon>Actinomycetota</taxon>
        <taxon>Actinomycetes</taxon>
        <taxon>Propionibacteriales</taxon>
        <taxon>Nocardioidaceae</taxon>
        <taxon>Aeromicrobium</taxon>
    </lineage>
</organism>
<keyword evidence="10" id="KW-1185">Reference proteome</keyword>
<dbReference type="EC" id="2.1.1.33" evidence="7"/>